<evidence type="ECO:0000313" key="3">
    <source>
        <dbReference type="Proteomes" id="UP000266701"/>
    </source>
</evidence>
<gene>
    <name evidence="2" type="ORF">BC353_17555</name>
</gene>
<keyword evidence="1" id="KW-1133">Transmembrane helix</keyword>
<sequence length="108" mass="12414">MEVYTFQIILFYYVLYLISGVLTGNVSVSHTFSWPHKKAERARKAQDKKLKAQAKKLQNIKPQYPHGDFGGAYGHYNLSSENERAGMGSSPMWYDGHRSDMNFTDSFK</sequence>
<comment type="caution">
    <text evidence="2">The sequence shown here is derived from an EMBL/GenBank/DDBJ whole genome shotgun (WGS) entry which is preliminary data.</text>
</comment>
<dbReference type="AlphaFoldDB" id="A0A395TF43"/>
<evidence type="ECO:0000256" key="1">
    <source>
        <dbReference type="SAM" id="Phobius"/>
    </source>
</evidence>
<keyword evidence="1" id="KW-0812">Transmembrane</keyword>
<reference evidence="2 3" key="1">
    <citation type="journal article" date="2017" name="Emerg. Infect. Dis.">
        <title>Carbapenemase VCC-1-Producing Vibrio cholerae in Coastal Waters of Germany.</title>
        <authorList>
            <person name="Hammerl J.A."/>
            <person name="Jackel C."/>
            <person name="Bortolaia V."/>
            <person name="Schwartz K."/>
            <person name="Bier N."/>
            <person name="Hendriksen R.S."/>
            <person name="Guerra B."/>
            <person name="Strauch E."/>
        </authorList>
    </citation>
    <scope>NUCLEOTIDE SEQUENCE [LARGE SCALE GENOMIC DNA]</scope>
    <source>
        <strain evidence="2 3">VN-2825</strain>
    </source>
</reference>
<feature type="transmembrane region" description="Helical" evidence="1">
    <location>
        <begin position="6"/>
        <end position="28"/>
    </location>
</feature>
<protein>
    <submittedName>
        <fullName evidence="2">Uncharacterized protein</fullName>
    </submittedName>
</protein>
<name>A0A395TF43_VIBCL</name>
<proteinExistence type="predicted"/>
<dbReference type="Proteomes" id="UP000266701">
    <property type="component" value="Unassembled WGS sequence"/>
</dbReference>
<accession>A0A395TF43</accession>
<evidence type="ECO:0000313" key="2">
    <source>
        <dbReference type="EMBL" id="RGP83313.1"/>
    </source>
</evidence>
<keyword evidence="1" id="KW-0472">Membrane</keyword>
<organism evidence="2 3">
    <name type="scientific">Vibrio cholerae</name>
    <dbReference type="NCBI Taxonomy" id="666"/>
    <lineage>
        <taxon>Bacteria</taxon>
        <taxon>Pseudomonadati</taxon>
        <taxon>Pseudomonadota</taxon>
        <taxon>Gammaproteobacteria</taxon>
        <taxon>Vibrionales</taxon>
        <taxon>Vibrionaceae</taxon>
        <taxon>Vibrio</taxon>
    </lineage>
</organism>
<dbReference type="EMBL" id="MCBA01000187">
    <property type="protein sequence ID" value="RGP83313.1"/>
    <property type="molecule type" value="Genomic_DNA"/>
</dbReference>